<name>A0A8J4TIR3_9TREM</name>
<dbReference type="EMBL" id="LUCH01003735">
    <property type="protein sequence ID" value="KAF5399779.1"/>
    <property type="molecule type" value="Genomic_DNA"/>
</dbReference>
<sequence length="558" mass="64277">MLHQKTIASELWSFLNQCSPESLSPALDLIACLSCDLRVDFYDYIDQFLPDIFRIILENYQNADILQSSFNCLAHIVYFLHKPMLLDVQNTMKLFTPLLVNKTKHIPHFAAECLAFVLRKVSDRRMLLFQVWRAFEERLDLMGILLREVMCGSNGKLHSIAYELLPLVLDIVCKFDTNALNTRASNIAQAGVRKGLQNILKKCPVSDTIVHVQCTEEKNKFLAKLPAILKVALSSLCAEFIDTDEIRYIINLVTERFELMKEKFKEDCFENMVSILACLQDSIKRENFANLEDSYGQAFGVALSVHSSVPLLTCFSRFVRQPFRRYNPFTTVRNVLLSNTYSAGHRMNFILDLSDWTLFDRDVLPSLGDFLGQLTDPDVRCEEPACRHLCGFFDFFLHLSIARLPPSVEPCGLLMIDRENSLCIHLHEKRPKITAASLQTDQPVFVNWILNALENLIDEQTAKLETSLPVNPFRWILAFCLPYISHLPMDRVCRILYLGWKMSSDKIIRGEYHFDSCELTFDLLSLLILVETRSHFRSLIEEVEPLLRLIESLTKMAR</sequence>
<dbReference type="PANTHER" id="PTHR17695:SF11">
    <property type="entry name" value="SMALL SUBUNIT PROCESSOME COMPONENT 20 HOMOLOG"/>
    <property type="match status" value="1"/>
</dbReference>
<dbReference type="InterPro" id="IPR016024">
    <property type="entry name" value="ARM-type_fold"/>
</dbReference>
<dbReference type="InterPro" id="IPR052575">
    <property type="entry name" value="SSU_processome_comp_20"/>
</dbReference>
<organism evidence="1 2">
    <name type="scientific">Paragonimus heterotremus</name>
    <dbReference type="NCBI Taxonomy" id="100268"/>
    <lineage>
        <taxon>Eukaryota</taxon>
        <taxon>Metazoa</taxon>
        <taxon>Spiralia</taxon>
        <taxon>Lophotrochozoa</taxon>
        <taxon>Platyhelminthes</taxon>
        <taxon>Trematoda</taxon>
        <taxon>Digenea</taxon>
        <taxon>Plagiorchiida</taxon>
        <taxon>Troglotremata</taxon>
        <taxon>Troglotrematidae</taxon>
        <taxon>Paragonimus</taxon>
    </lineage>
</organism>
<comment type="caution">
    <text evidence="1">The sequence shown here is derived from an EMBL/GenBank/DDBJ whole genome shotgun (WGS) entry which is preliminary data.</text>
</comment>
<reference evidence="1" key="1">
    <citation type="submission" date="2019-05" db="EMBL/GenBank/DDBJ databases">
        <title>Annotation for the trematode Paragonimus heterotremus.</title>
        <authorList>
            <person name="Choi Y.-J."/>
        </authorList>
    </citation>
    <scope>NUCLEOTIDE SEQUENCE</scope>
    <source>
        <strain evidence="1">LC</strain>
    </source>
</reference>
<gene>
    <name evidence="1" type="ORF">PHET_06768</name>
</gene>
<dbReference type="SUPFAM" id="SSF48371">
    <property type="entry name" value="ARM repeat"/>
    <property type="match status" value="1"/>
</dbReference>
<evidence type="ECO:0000313" key="2">
    <source>
        <dbReference type="Proteomes" id="UP000748531"/>
    </source>
</evidence>
<evidence type="ECO:0000313" key="1">
    <source>
        <dbReference type="EMBL" id="KAF5399779.1"/>
    </source>
</evidence>
<dbReference type="Proteomes" id="UP000748531">
    <property type="component" value="Unassembled WGS sequence"/>
</dbReference>
<dbReference type="GO" id="GO:0032040">
    <property type="term" value="C:small-subunit processome"/>
    <property type="evidence" value="ECO:0007669"/>
    <property type="project" value="TreeGrafter"/>
</dbReference>
<dbReference type="OrthoDB" id="360653at2759"/>
<proteinExistence type="predicted"/>
<accession>A0A8J4TIR3</accession>
<keyword evidence="2" id="KW-1185">Reference proteome</keyword>
<dbReference type="GO" id="GO:0030686">
    <property type="term" value="C:90S preribosome"/>
    <property type="evidence" value="ECO:0007669"/>
    <property type="project" value="TreeGrafter"/>
</dbReference>
<protein>
    <submittedName>
        <fullName evidence="1">Uncharacterized protein</fullName>
    </submittedName>
</protein>
<dbReference type="AlphaFoldDB" id="A0A8J4TIR3"/>
<dbReference type="PANTHER" id="PTHR17695">
    <property type="entry name" value="SMALL SUBUNIT PROCESSOME COMPONENT 20 HOMOLOG"/>
    <property type="match status" value="1"/>
</dbReference>